<keyword evidence="3" id="KW-0378">Hydrolase</keyword>
<feature type="region of interest" description="Disordered" evidence="4">
    <location>
        <begin position="514"/>
        <end position="540"/>
    </location>
</feature>
<dbReference type="SUPFAM" id="SSF54001">
    <property type="entry name" value="Cysteine proteinases"/>
    <property type="match status" value="1"/>
</dbReference>
<dbReference type="OrthoDB" id="1939479at2759"/>
<dbReference type="AlphaFoldDB" id="A0A8J2HDR0"/>
<feature type="compositionally biased region" description="Basic residues" evidence="4">
    <location>
        <begin position="47"/>
        <end position="57"/>
    </location>
</feature>
<dbReference type="GO" id="GO:0003676">
    <property type="term" value="F:nucleic acid binding"/>
    <property type="evidence" value="ECO:0007669"/>
    <property type="project" value="InterPro"/>
</dbReference>
<dbReference type="InterPro" id="IPR003653">
    <property type="entry name" value="Peptidase_C48_C"/>
</dbReference>
<evidence type="ECO:0000256" key="1">
    <source>
        <dbReference type="ARBA" id="ARBA00005234"/>
    </source>
</evidence>
<protein>
    <submittedName>
        <fullName evidence="7">Similar to SENP1: Sentrin-specific protease 1 (Homo sapiens)</fullName>
    </submittedName>
</protein>
<evidence type="ECO:0000256" key="2">
    <source>
        <dbReference type="ARBA" id="ARBA00022670"/>
    </source>
</evidence>
<dbReference type="Proteomes" id="UP000786811">
    <property type="component" value="Unassembled WGS sequence"/>
</dbReference>
<dbReference type="GO" id="GO:0006508">
    <property type="term" value="P:proteolysis"/>
    <property type="evidence" value="ECO:0007669"/>
    <property type="project" value="UniProtKB-KW"/>
</dbReference>
<gene>
    <name evidence="7" type="ORF">HICCMSTLAB_LOCUS5722</name>
</gene>
<keyword evidence="5" id="KW-0812">Transmembrane</keyword>
<accession>A0A8J2HDR0</accession>
<dbReference type="Pfam" id="PF02902">
    <property type="entry name" value="Peptidase_C48"/>
    <property type="match status" value="1"/>
</dbReference>
<dbReference type="Gene3D" id="3.30.420.10">
    <property type="entry name" value="Ribonuclease H-like superfamily/Ribonuclease H"/>
    <property type="match status" value="1"/>
</dbReference>
<evidence type="ECO:0000259" key="6">
    <source>
        <dbReference type="PROSITE" id="PS50600"/>
    </source>
</evidence>
<keyword evidence="8" id="KW-1185">Reference proteome</keyword>
<feature type="domain" description="Ubiquitin-like protease family profile" evidence="6">
    <location>
        <begin position="705"/>
        <end position="862"/>
    </location>
</feature>
<reference evidence="7" key="1">
    <citation type="submission" date="2021-04" db="EMBL/GenBank/DDBJ databases">
        <authorList>
            <person name="Chebbi M.A.C M."/>
        </authorList>
    </citation>
    <scope>NUCLEOTIDE SEQUENCE</scope>
</reference>
<organism evidence="7 8">
    <name type="scientific">Cotesia congregata</name>
    <name type="common">Parasitoid wasp</name>
    <name type="synonym">Apanteles congregatus</name>
    <dbReference type="NCBI Taxonomy" id="51543"/>
    <lineage>
        <taxon>Eukaryota</taxon>
        <taxon>Metazoa</taxon>
        <taxon>Ecdysozoa</taxon>
        <taxon>Arthropoda</taxon>
        <taxon>Hexapoda</taxon>
        <taxon>Insecta</taxon>
        <taxon>Pterygota</taxon>
        <taxon>Neoptera</taxon>
        <taxon>Endopterygota</taxon>
        <taxon>Hymenoptera</taxon>
        <taxon>Apocrita</taxon>
        <taxon>Ichneumonoidea</taxon>
        <taxon>Braconidae</taxon>
        <taxon>Microgastrinae</taxon>
        <taxon>Cotesia</taxon>
    </lineage>
</organism>
<evidence type="ECO:0000256" key="4">
    <source>
        <dbReference type="SAM" id="MobiDB-lite"/>
    </source>
</evidence>
<dbReference type="GO" id="GO:0008234">
    <property type="term" value="F:cysteine-type peptidase activity"/>
    <property type="evidence" value="ECO:0007669"/>
    <property type="project" value="InterPro"/>
</dbReference>
<dbReference type="PANTHER" id="PTHR33939">
    <property type="entry name" value="PROTEIN CBG22215"/>
    <property type="match status" value="1"/>
</dbReference>
<dbReference type="Gene3D" id="3.40.395.10">
    <property type="entry name" value="Adenoviral Proteinase, Chain A"/>
    <property type="match status" value="1"/>
</dbReference>
<evidence type="ECO:0000256" key="5">
    <source>
        <dbReference type="SAM" id="Phobius"/>
    </source>
</evidence>
<feature type="region of interest" description="Disordered" evidence="4">
    <location>
        <begin position="165"/>
        <end position="232"/>
    </location>
</feature>
<evidence type="ECO:0000313" key="7">
    <source>
        <dbReference type="EMBL" id="CAG5090710.1"/>
    </source>
</evidence>
<feature type="transmembrane region" description="Helical" evidence="5">
    <location>
        <begin position="1113"/>
        <end position="1135"/>
    </location>
</feature>
<dbReference type="PROSITE" id="PS50600">
    <property type="entry name" value="ULP_PROTEASE"/>
    <property type="match status" value="1"/>
</dbReference>
<proteinExistence type="inferred from homology"/>
<keyword evidence="2 7" id="KW-0645">Protease</keyword>
<keyword evidence="5" id="KW-0472">Membrane</keyword>
<feature type="compositionally biased region" description="Basic and acidic residues" evidence="4">
    <location>
        <begin position="526"/>
        <end position="538"/>
    </location>
</feature>
<dbReference type="InterPro" id="IPR036397">
    <property type="entry name" value="RNaseH_sf"/>
</dbReference>
<comment type="caution">
    <text evidence="7">The sequence shown here is derived from an EMBL/GenBank/DDBJ whole genome shotgun (WGS) entry which is preliminary data.</text>
</comment>
<keyword evidence="5" id="KW-1133">Transmembrane helix</keyword>
<dbReference type="Gene3D" id="3.90.70.120">
    <property type="match status" value="1"/>
</dbReference>
<dbReference type="InterPro" id="IPR038765">
    <property type="entry name" value="Papain-like_cys_pep_sf"/>
</dbReference>
<comment type="similarity">
    <text evidence="1">Belongs to the peptidase C48 family.</text>
</comment>
<dbReference type="EMBL" id="CAJNRD030001119">
    <property type="protein sequence ID" value="CAG5090710.1"/>
    <property type="molecule type" value="Genomic_DNA"/>
</dbReference>
<feature type="compositionally biased region" description="Basic and acidic residues" evidence="4">
    <location>
        <begin position="222"/>
        <end position="232"/>
    </location>
</feature>
<sequence>MHIMSPTDRATRLRRKRTAAALQCSEVTVSKYVKRGFSGEPFERPGKTRKRVSPKRHVSNEVKEQIRQLIYKFCDERRHITCTQLLTEVRKNNISFYGGSETLRKVLKDIGFTHVKRNNNRYLVEQPYVIAARIEFLGKYKKNMDALKLKDTNSVELVDPAKATDSEKLVDSTNDPNSVELVDPAKATDSEKLVDSTNDTDPEMSVDPAKNNDPEMSVDPAKNNDSEKLVDPAEDGRPFIFLDETWVFRYGTGKTREWQDSSPRSVSVKKASSGPRYIVCHAGGRNGFVDGAGLFVNSSKKINPLDDYHGAMNAQTFKEWFKTKLLPNLKEPSIIVMDNASYHSSKEEAQPTTNWNVPEIKEWLNKEGIPYDENLRKKELLELCVYYRKPTAYELDSLCEGTPHTILRSAPYCYFYNPIENVWGLAKRYYDAHLAFGGDYSEKKAVETWNEALARVTPQVWNECVNHTEKKIIEDYQRFFVEGGAIEIIDNLAPIDDDPEVNDDNDSQSLSEMQTVSELDDDDDVEQKNETDNYEPMKSKFSGEIGDVYNDDIIDNECDYILESSTTLENNPFENYHQGEIGSFVEIDSLQYENEVDDNLEQLTKDSSLTGELTINVTEDDLSRAVRSIANFIEPIPRPNPIVFEEHDVIHKILERANETTQITLDIETKNLNSSSLQNHSIEAMLEEYKIDKENKKVNEHDINMRIKLEDLERLKPPQWLNDQVINYYFKILEERKDSEIYVFDTYFYPSLNIGIERVKNRTKNVDIFTKTFLFIPIHLGNHWCLCAVNIPNVSITYYDSLKGTNDKCLQKIEGYLLQEFKMVRPTSDGPKRWKKIHAKDIALQNNAYDCGVFICYYASQLSKGEPLNLINGCNMSPFRAEILYDILSKLKTEEECAKRKDEPIKKVTPVYGRSTVTPRSTEIKTSIPEVYLHQSANFHQGDKKYFKHQRAGVQCTAIATVACILLPAITVRTITSEDLDKVLIFGDLYYQECRNQPTVKSDLLNVEELLRNLSIGNGIVNFDVHDIMFGQFKNNQLLQDTIDKHCLTSADENISHTGFLFIGNDKTVAFFKCKKGLIWLFNSHGVDQNNQYPFWNENDQKARLFRCGNSKALVSLLLTDCFMIPMILFSYSLVDTEN</sequence>
<evidence type="ECO:0000256" key="3">
    <source>
        <dbReference type="ARBA" id="ARBA00022801"/>
    </source>
</evidence>
<dbReference type="PANTHER" id="PTHR33939:SF1">
    <property type="entry name" value="DUF4371 DOMAIN-CONTAINING PROTEIN"/>
    <property type="match status" value="1"/>
</dbReference>
<evidence type="ECO:0000313" key="8">
    <source>
        <dbReference type="Proteomes" id="UP000786811"/>
    </source>
</evidence>
<feature type="region of interest" description="Disordered" evidence="4">
    <location>
        <begin position="40"/>
        <end position="59"/>
    </location>
</feature>
<name>A0A8J2HDR0_COTCN</name>